<evidence type="ECO:0000256" key="1">
    <source>
        <dbReference type="SAM" id="Coils"/>
    </source>
</evidence>
<keyword evidence="4" id="KW-1185">Reference proteome</keyword>
<protein>
    <submittedName>
        <fullName evidence="3">Uncharacterized protein</fullName>
    </submittedName>
</protein>
<dbReference type="Proteomes" id="UP000054928">
    <property type="component" value="Unassembled WGS sequence"/>
</dbReference>
<dbReference type="AlphaFoldDB" id="A0A0N7L896"/>
<sequence length="206" mass="23812">MDSTASSGVNDSTEVDSQNEASFNKKHTKANGDEIQRSSCDCTRSHKWAHTFHHPMSSESKLAYLSQTQSMNAFYKLSGSKSSAEDFAAHHVHILDDNQFNDLCRKAKVQPTVLLNDKRQKNEIRQQKVKIQQLKAEVFRLRQSEAQLEQYEHRSVKTLKKELRMRRNEVADLSIKIQNAAREENEWVRRSTSCLESFKPFTGIPW</sequence>
<feature type="compositionally biased region" description="Polar residues" evidence="2">
    <location>
        <begin position="1"/>
        <end position="22"/>
    </location>
</feature>
<evidence type="ECO:0000313" key="3">
    <source>
        <dbReference type="EMBL" id="CEG49259.1"/>
    </source>
</evidence>
<feature type="coiled-coil region" evidence="1">
    <location>
        <begin position="117"/>
        <end position="183"/>
    </location>
</feature>
<proteinExistence type="predicted"/>
<dbReference type="OrthoDB" id="129852at2759"/>
<dbReference type="RefSeq" id="XP_024585628.1">
    <property type="nucleotide sequence ID" value="XM_024720428.1"/>
</dbReference>
<evidence type="ECO:0000256" key="2">
    <source>
        <dbReference type="SAM" id="MobiDB-lite"/>
    </source>
</evidence>
<organism evidence="3 4">
    <name type="scientific">Plasmopara halstedii</name>
    <name type="common">Downy mildew of sunflower</name>
    <dbReference type="NCBI Taxonomy" id="4781"/>
    <lineage>
        <taxon>Eukaryota</taxon>
        <taxon>Sar</taxon>
        <taxon>Stramenopiles</taxon>
        <taxon>Oomycota</taxon>
        <taxon>Peronosporomycetes</taxon>
        <taxon>Peronosporales</taxon>
        <taxon>Peronosporaceae</taxon>
        <taxon>Plasmopara</taxon>
    </lineage>
</organism>
<reference evidence="4" key="1">
    <citation type="submission" date="2014-09" db="EMBL/GenBank/DDBJ databases">
        <authorList>
            <person name="Sharma Rahul"/>
            <person name="Thines Marco"/>
        </authorList>
    </citation>
    <scope>NUCLEOTIDE SEQUENCE [LARGE SCALE GENOMIC DNA]</scope>
</reference>
<name>A0A0N7L896_PLAHL</name>
<feature type="region of interest" description="Disordered" evidence="2">
    <location>
        <begin position="1"/>
        <end position="37"/>
    </location>
</feature>
<dbReference type="EMBL" id="CCYD01003042">
    <property type="protein sequence ID" value="CEG49259.1"/>
    <property type="molecule type" value="Genomic_DNA"/>
</dbReference>
<accession>A0A0N7L896</accession>
<evidence type="ECO:0000313" key="4">
    <source>
        <dbReference type="Proteomes" id="UP000054928"/>
    </source>
</evidence>
<dbReference type="GeneID" id="36402086"/>
<keyword evidence="1" id="KW-0175">Coiled coil</keyword>